<dbReference type="SUPFAM" id="SSF51905">
    <property type="entry name" value="FAD/NAD(P)-binding domain"/>
    <property type="match status" value="1"/>
</dbReference>
<feature type="domain" description="FAD-dependent oxidoreductase 2 FAD-binding" evidence="5">
    <location>
        <begin position="16"/>
        <end position="544"/>
    </location>
</feature>
<dbReference type="NCBIfam" id="NF009479">
    <property type="entry name" value="PRK12845.1"/>
    <property type="match status" value="1"/>
</dbReference>
<dbReference type="GO" id="GO:0033765">
    <property type="term" value="F:steroid dehydrogenase activity, acting on the CH-CH group of donors"/>
    <property type="evidence" value="ECO:0007669"/>
    <property type="project" value="UniProtKB-ARBA"/>
</dbReference>
<evidence type="ECO:0000256" key="3">
    <source>
        <dbReference type="ARBA" id="ARBA00022827"/>
    </source>
</evidence>
<dbReference type="GO" id="GO:0008202">
    <property type="term" value="P:steroid metabolic process"/>
    <property type="evidence" value="ECO:0007669"/>
    <property type="project" value="UniProtKB-ARBA"/>
</dbReference>
<sequence length="564" mass="60556">MTEIPAPVQAKDWTVDLLVVGSGTGLATALAARERGLDVLVVEKTKYVGGSTARSGGAYWIPANPVLLRDGGIDTHERGLTYIGNVVGDTSPQPRWEAFMRHGDETIRMLERTTPLTFFWAEGYSDYHPETPGGDAAGRSCEPKPFDLRELGDQRPRFRPATMEAPVPMPVTGADYKWMNLMMKTPLKSIPKIVRRVIQGMGGLAIKREYSAGGQAIAGGMYAGVINAGIPVWTEASLKRLVTEGDAVVGAVIEQGGREVIVTTRKGVVLAAGGFDHNMELRQRYQSESLKRDLSLGAEGNTGDTLAMAEEVGAELANLDQAWWFPAVHPSTPDGAPAILLAERSLPGSLIVDKSGRRFLNESTDYMSFGQKVLEREKAGDPVGDIWLIFDQEYRNSYVFAGGVFPRQPLPQAWYDAGIAAKASSPAELASAIGVDRKALEETVERFNLLAGAGVDEDFQRGNSAYDRYYGDPTQTPNPNLRPLSGKLYAVKMVVSDLGTCGGVMTDEHGRAVTSSGEPVKGLYAQGNAAANVFGHSYPGAGATISQGLVYGYIIAKHAAETTA</sequence>
<dbReference type="InterPro" id="IPR050315">
    <property type="entry name" value="FAD-oxidoreductase_2"/>
</dbReference>
<dbReference type="PANTHER" id="PTHR43400:SF10">
    <property type="entry name" value="3-OXOSTEROID 1-DEHYDROGENASE"/>
    <property type="match status" value="1"/>
</dbReference>
<keyword evidence="3" id="KW-0274">FAD</keyword>
<accession>A0A921ERF7</accession>
<organism evidence="6 7">
    <name type="scientific">Tessaracoccus flavescens</name>
    <dbReference type="NCBI Taxonomy" id="399497"/>
    <lineage>
        <taxon>Bacteria</taxon>
        <taxon>Bacillati</taxon>
        <taxon>Actinomycetota</taxon>
        <taxon>Actinomycetes</taxon>
        <taxon>Propionibacteriales</taxon>
        <taxon>Propionibacteriaceae</taxon>
        <taxon>Tessaracoccus</taxon>
    </lineage>
</organism>
<dbReference type="InterPro" id="IPR027477">
    <property type="entry name" value="Succ_DH/fumarate_Rdtase_cat_sf"/>
</dbReference>
<name>A0A921ERF7_9ACTN</name>
<dbReference type="PANTHER" id="PTHR43400">
    <property type="entry name" value="FUMARATE REDUCTASE"/>
    <property type="match status" value="1"/>
</dbReference>
<dbReference type="InterPro" id="IPR036188">
    <property type="entry name" value="FAD/NAD-bd_sf"/>
</dbReference>
<protein>
    <submittedName>
        <fullName evidence="6">3-ketosteroid-delta-1-dehydrogenase</fullName>
    </submittedName>
</protein>
<comment type="caution">
    <text evidence="6">The sequence shown here is derived from an EMBL/GenBank/DDBJ whole genome shotgun (WGS) entry which is preliminary data.</text>
</comment>
<keyword evidence="2" id="KW-0285">Flavoprotein</keyword>
<gene>
    <name evidence="6" type="ORF">K8V15_08575</name>
</gene>
<evidence type="ECO:0000256" key="1">
    <source>
        <dbReference type="ARBA" id="ARBA00001974"/>
    </source>
</evidence>
<dbReference type="SUPFAM" id="SSF56425">
    <property type="entry name" value="Succinate dehydrogenase/fumarate reductase flavoprotein, catalytic domain"/>
    <property type="match status" value="1"/>
</dbReference>
<evidence type="ECO:0000256" key="4">
    <source>
        <dbReference type="ARBA" id="ARBA00023002"/>
    </source>
</evidence>
<evidence type="ECO:0000313" key="6">
    <source>
        <dbReference type="EMBL" id="HJE52015.1"/>
    </source>
</evidence>
<dbReference type="Pfam" id="PF00890">
    <property type="entry name" value="FAD_binding_2"/>
    <property type="match status" value="1"/>
</dbReference>
<evidence type="ECO:0000313" key="7">
    <source>
        <dbReference type="Proteomes" id="UP000712713"/>
    </source>
</evidence>
<reference evidence="6" key="2">
    <citation type="submission" date="2021-09" db="EMBL/GenBank/DDBJ databases">
        <authorList>
            <person name="Gilroy R."/>
        </authorList>
    </citation>
    <scope>NUCLEOTIDE SEQUENCE</scope>
    <source>
        <strain evidence="6">ChiGjej3B3-7470</strain>
    </source>
</reference>
<dbReference type="InterPro" id="IPR003953">
    <property type="entry name" value="FAD-dep_OxRdtase_2_FAD-bd"/>
</dbReference>
<reference evidence="6" key="1">
    <citation type="journal article" date="2021" name="PeerJ">
        <title>Extensive microbial diversity within the chicken gut microbiome revealed by metagenomics and culture.</title>
        <authorList>
            <person name="Gilroy R."/>
            <person name="Ravi A."/>
            <person name="Getino M."/>
            <person name="Pursley I."/>
            <person name="Horton D.L."/>
            <person name="Alikhan N.F."/>
            <person name="Baker D."/>
            <person name="Gharbi K."/>
            <person name="Hall N."/>
            <person name="Watson M."/>
            <person name="Adriaenssens E.M."/>
            <person name="Foster-Nyarko E."/>
            <person name="Jarju S."/>
            <person name="Secka A."/>
            <person name="Antonio M."/>
            <person name="Oren A."/>
            <person name="Chaudhuri R.R."/>
            <person name="La Ragione R."/>
            <person name="Hildebrand F."/>
            <person name="Pallen M.J."/>
        </authorList>
    </citation>
    <scope>NUCLEOTIDE SEQUENCE</scope>
    <source>
        <strain evidence="6">ChiGjej3B3-7470</strain>
    </source>
</reference>
<dbReference type="AlphaFoldDB" id="A0A921ERF7"/>
<evidence type="ECO:0000259" key="5">
    <source>
        <dbReference type="Pfam" id="PF00890"/>
    </source>
</evidence>
<comment type="cofactor">
    <cofactor evidence="1">
        <name>FAD</name>
        <dbReference type="ChEBI" id="CHEBI:57692"/>
    </cofactor>
</comment>
<dbReference type="Gene3D" id="3.50.50.60">
    <property type="entry name" value="FAD/NAD(P)-binding domain"/>
    <property type="match status" value="2"/>
</dbReference>
<dbReference type="Proteomes" id="UP000712713">
    <property type="component" value="Unassembled WGS sequence"/>
</dbReference>
<dbReference type="EMBL" id="DYZF01000216">
    <property type="protein sequence ID" value="HJE52015.1"/>
    <property type="molecule type" value="Genomic_DNA"/>
</dbReference>
<keyword evidence="4" id="KW-0560">Oxidoreductase</keyword>
<evidence type="ECO:0000256" key="2">
    <source>
        <dbReference type="ARBA" id="ARBA00022630"/>
    </source>
</evidence>
<proteinExistence type="predicted"/>